<keyword evidence="6 8" id="KW-0460">Magnesium</keyword>
<keyword evidence="12" id="KW-1185">Reference proteome</keyword>
<reference evidence="11 12" key="1">
    <citation type="submission" date="2017-11" db="EMBL/GenBank/DDBJ databases">
        <title>Complete genome sequence of Spiroplasma clarkii CN-5 (DSM 19994).</title>
        <authorList>
            <person name="Tsai Y.-M."/>
            <person name="Chang A."/>
            <person name="Lo W.-S."/>
            <person name="Kuo C.-H."/>
        </authorList>
    </citation>
    <scope>NUCLEOTIDE SEQUENCE [LARGE SCALE GENOMIC DNA]</scope>
    <source>
        <strain evidence="11 12">CN-5</strain>
    </source>
</reference>
<evidence type="ECO:0000256" key="6">
    <source>
        <dbReference type="ARBA" id="ARBA00022842"/>
    </source>
</evidence>
<feature type="binding site" description="in other chain" evidence="8">
    <location>
        <position position="304"/>
    </location>
    <ligand>
        <name>IMP</name>
        <dbReference type="ChEBI" id="CHEBI:58053"/>
        <note>ligand shared between dimeric partners</note>
    </ligand>
</feature>
<comment type="cofactor">
    <cofactor evidence="8">
        <name>Mg(2+)</name>
        <dbReference type="ChEBI" id="CHEBI:18420"/>
    </cofactor>
    <text evidence="8">Binds 1 Mg(2+) ion per subunit.</text>
</comment>
<dbReference type="NCBIfam" id="NF002223">
    <property type="entry name" value="PRK01117.1"/>
    <property type="match status" value="1"/>
</dbReference>
<feature type="active site" description="Proton acceptor" evidence="8">
    <location>
        <position position="16"/>
    </location>
</feature>
<evidence type="ECO:0000256" key="10">
    <source>
        <dbReference type="RuleBase" id="RU000520"/>
    </source>
</evidence>
<dbReference type="FunFam" id="3.90.170.10:FF:000001">
    <property type="entry name" value="Adenylosuccinate synthetase"/>
    <property type="match status" value="1"/>
</dbReference>
<dbReference type="HAMAP" id="MF_00011">
    <property type="entry name" value="Adenylosucc_synth"/>
    <property type="match status" value="1"/>
</dbReference>
<feature type="active site" evidence="9">
    <location>
        <position position="142"/>
    </location>
</feature>
<evidence type="ECO:0000256" key="8">
    <source>
        <dbReference type="HAMAP-Rule" id="MF_00011"/>
    </source>
</evidence>
<evidence type="ECO:0000256" key="1">
    <source>
        <dbReference type="ARBA" id="ARBA00011738"/>
    </source>
</evidence>
<dbReference type="PANTHER" id="PTHR11846">
    <property type="entry name" value="ADENYLOSUCCINATE SYNTHETASE"/>
    <property type="match status" value="1"/>
</dbReference>
<dbReference type="SUPFAM" id="SSF52540">
    <property type="entry name" value="P-loop containing nucleoside triphosphate hydrolases"/>
    <property type="match status" value="1"/>
</dbReference>
<dbReference type="FunFam" id="1.10.300.10:FF:000001">
    <property type="entry name" value="Adenylosuccinate synthetase"/>
    <property type="match status" value="1"/>
</dbReference>
<dbReference type="InterPro" id="IPR018220">
    <property type="entry name" value="Adenylosuccin_syn_GTP-bd"/>
</dbReference>
<evidence type="ECO:0000256" key="3">
    <source>
        <dbReference type="ARBA" id="ARBA00022723"/>
    </source>
</evidence>
<evidence type="ECO:0000256" key="5">
    <source>
        <dbReference type="ARBA" id="ARBA00022755"/>
    </source>
</evidence>
<gene>
    <name evidence="8 11" type="primary">purA</name>
    <name evidence="11" type="ORF">SCLAR_v1c13680</name>
</gene>
<evidence type="ECO:0000256" key="2">
    <source>
        <dbReference type="ARBA" id="ARBA00022598"/>
    </source>
</evidence>
<dbReference type="NCBIfam" id="TIGR00184">
    <property type="entry name" value="purA"/>
    <property type="match status" value="1"/>
</dbReference>
<keyword evidence="5 8" id="KW-0658">Purine biosynthesis</keyword>
<keyword evidence="4 8" id="KW-0547">Nucleotide-binding</keyword>
<dbReference type="Gene3D" id="3.40.440.10">
    <property type="entry name" value="Adenylosuccinate Synthetase, subunit A, domain 1"/>
    <property type="match status" value="1"/>
</dbReference>
<feature type="binding site" evidence="8">
    <location>
        <position position="16"/>
    </location>
    <ligand>
        <name>Mg(2+)</name>
        <dbReference type="ChEBI" id="CHEBI:18420"/>
    </ligand>
</feature>
<dbReference type="GO" id="GO:0005737">
    <property type="term" value="C:cytoplasm"/>
    <property type="evidence" value="ECO:0007669"/>
    <property type="project" value="UniProtKB-SubCell"/>
</dbReference>
<feature type="binding site" evidence="8">
    <location>
        <begin position="332"/>
        <end position="334"/>
    </location>
    <ligand>
        <name>GTP</name>
        <dbReference type="ChEBI" id="CHEBI:37565"/>
    </ligand>
</feature>
<dbReference type="InterPro" id="IPR001114">
    <property type="entry name" value="Adenylosuccinate_synthetase"/>
</dbReference>
<dbReference type="Proteomes" id="UP000231179">
    <property type="component" value="Chromosome"/>
</dbReference>
<dbReference type="GO" id="GO:0000287">
    <property type="term" value="F:magnesium ion binding"/>
    <property type="evidence" value="ECO:0007669"/>
    <property type="project" value="UniProtKB-UniRule"/>
</dbReference>
<feature type="binding site" description="in other chain" evidence="8">
    <location>
        <position position="131"/>
    </location>
    <ligand>
        <name>IMP</name>
        <dbReference type="ChEBI" id="CHEBI:58053"/>
        <note>ligand shared between dimeric partners</note>
    </ligand>
</feature>
<dbReference type="AlphaFoldDB" id="A0A2K8KQK6"/>
<dbReference type="InterPro" id="IPR033128">
    <property type="entry name" value="Adenylosuccin_syn_Lys_AS"/>
</dbReference>
<evidence type="ECO:0000256" key="4">
    <source>
        <dbReference type="ARBA" id="ARBA00022741"/>
    </source>
</evidence>
<comment type="subunit">
    <text evidence="1 8">Homodimer.</text>
</comment>
<feature type="binding site" description="in other chain" evidence="8">
    <location>
        <begin position="16"/>
        <end position="19"/>
    </location>
    <ligand>
        <name>IMP</name>
        <dbReference type="ChEBI" id="CHEBI:58053"/>
        <note>ligand shared between dimeric partners</note>
    </ligand>
</feature>
<comment type="similarity">
    <text evidence="8 10">Belongs to the adenylosuccinate synthetase family.</text>
</comment>
<feature type="binding site" evidence="8">
    <location>
        <begin position="414"/>
        <end position="416"/>
    </location>
    <ligand>
        <name>GTP</name>
        <dbReference type="ChEBI" id="CHEBI:37565"/>
    </ligand>
</feature>
<feature type="binding site" evidence="8">
    <location>
        <position position="145"/>
    </location>
    <ligand>
        <name>IMP</name>
        <dbReference type="ChEBI" id="CHEBI:58053"/>
        <note>ligand shared between dimeric partners</note>
    </ligand>
</feature>
<dbReference type="GO" id="GO:0004019">
    <property type="term" value="F:adenylosuccinate synthase activity"/>
    <property type="evidence" value="ECO:0007669"/>
    <property type="project" value="UniProtKB-UniRule"/>
</dbReference>
<dbReference type="Gene3D" id="1.10.300.10">
    <property type="entry name" value="Adenylosuccinate Synthetase, subunit A, domain 2"/>
    <property type="match status" value="1"/>
</dbReference>
<dbReference type="GO" id="GO:0005525">
    <property type="term" value="F:GTP binding"/>
    <property type="evidence" value="ECO:0007669"/>
    <property type="project" value="UniProtKB-UniRule"/>
</dbReference>
<dbReference type="GO" id="GO:0046040">
    <property type="term" value="P:IMP metabolic process"/>
    <property type="evidence" value="ECO:0007669"/>
    <property type="project" value="TreeGrafter"/>
</dbReference>
<evidence type="ECO:0000313" key="12">
    <source>
        <dbReference type="Proteomes" id="UP000231179"/>
    </source>
</evidence>
<proteinExistence type="inferred from homology"/>
<dbReference type="EMBL" id="CP024870">
    <property type="protein sequence ID" value="ATX71666.1"/>
    <property type="molecule type" value="Genomic_DNA"/>
</dbReference>
<dbReference type="Pfam" id="PF00709">
    <property type="entry name" value="Adenylsucc_synt"/>
    <property type="match status" value="1"/>
</dbReference>
<feature type="binding site" description="in other chain" evidence="8">
    <location>
        <position position="225"/>
    </location>
    <ligand>
        <name>IMP</name>
        <dbReference type="ChEBI" id="CHEBI:58053"/>
        <note>ligand shared between dimeric partners</note>
    </ligand>
</feature>
<accession>A0A2K8KQK6</accession>
<evidence type="ECO:0000256" key="7">
    <source>
        <dbReference type="ARBA" id="ARBA00023134"/>
    </source>
</evidence>
<comment type="function">
    <text evidence="8">Plays an important role in the de novo pathway of purine nucleotide biosynthesis. Catalyzes the first committed step in the biosynthesis of AMP from IMP.</text>
</comment>
<comment type="pathway">
    <text evidence="8 10">Purine metabolism; AMP biosynthesis via de novo pathway; AMP from IMP: step 1/2.</text>
</comment>
<dbReference type="PANTHER" id="PTHR11846:SF0">
    <property type="entry name" value="ADENYLOSUCCINATE SYNTHETASE"/>
    <property type="match status" value="1"/>
</dbReference>
<sequence length="429" mass="47793">MNKHNTLVVVGAQWGDEGKGKITDYFSQTTNLVVRFSGGDNAGHQIHFNGKKHKVRITPSGIFNKNVVNIIGNGCVVNLEQLIEEIELVKKTSPEIGTLLVSNRAQIVLPYHMQIDAAQEEERGEQKIGTTKRGIGPAYQDKVSRSGIRIGDLADPDFKAKFLKIYTHQQKLLKAMYNIEINDFEKTHSNLIKCYDYIKDYVVDCGEYIESAIKEGKKVLFEGAQGAMLDIDHGTYPFVTSSNCSASNVATGTGISFKYIDTVLGVVKAYSTRVGAGGFPTELVNEIRDGIRERGNEYGANTKRPRRVGWLDAVALKYAIRTSGIDKIFITLLDVLSGVDEIKICNKYLLNDREIQTVPPTTGEYEKCIAQYLTLPGWTEDITQISSFDQLPQNAKNYLKMIEKVCEVDIIGFSVGPDRKQTVTLQEVF</sequence>
<dbReference type="UniPathway" id="UPA00075">
    <property type="reaction ID" value="UER00335"/>
</dbReference>
<dbReference type="GO" id="GO:0044208">
    <property type="term" value="P:'de novo' AMP biosynthetic process"/>
    <property type="evidence" value="ECO:0007669"/>
    <property type="project" value="UniProtKB-UniRule"/>
</dbReference>
<dbReference type="SMART" id="SM00788">
    <property type="entry name" value="Adenylsucc_synt"/>
    <property type="match status" value="1"/>
</dbReference>
<dbReference type="Gene3D" id="3.90.170.10">
    <property type="entry name" value="Adenylosuccinate Synthetase, subunit A, domain 3"/>
    <property type="match status" value="1"/>
</dbReference>
<dbReference type="CDD" id="cd03108">
    <property type="entry name" value="AdSS"/>
    <property type="match status" value="1"/>
</dbReference>
<dbReference type="InterPro" id="IPR042109">
    <property type="entry name" value="Adenylosuccinate_synth_dom1"/>
</dbReference>
<evidence type="ECO:0000313" key="11">
    <source>
        <dbReference type="EMBL" id="ATX71666.1"/>
    </source>
</evidence>
<feature type="binding site" evidence="8">
    <location>
        <begin position="300"/>
        <end position="306"/>
    </location>
    <ligand>
        <name>substrate</name>
    </ligand>
</feature>
<dbReference type="InterPro" id="IPR042111">
    <property type="entry name" value="Adenylosuccinate_synth_dom3"/>
</dbReference>
<feature type="active site" description="Proton donor" evidence="8">
    <location>
        <position position="44"/>
    </location>
</feature>
<dbReference type="InterPro" id="IPR027417">
    <property type="entry name" value="P-loop_NTPase"/>
</dbReference>
<dbReference type="InterPro" id="IPR042110">
    <property type="entry name" value="Adenylosuccinate_synth_dom2"/>
</dbReference>
<dbReference type="PROSITE" id="PS01266">
    <property type="entry name" value="ADENYLOSUCCIN_SYN_1"/>
    <property type="match status" value="1"/>
</dbReference>
<keyword evidence="3 8" id="KW-0479">Metal-binding</keyword>
<comment type="catalytic activity">
    <reaction evidence="8 10">
        <text>IMP + L-aspartate + GTP = N(6)-(1,2-dicarboxyethyl)-AMP + GDP + phosphate + 2 H(+)</text>
        <dbReference type="Rhea" id="RHEA:15753"/>
        <dbReference type="ChEBI" id="CHEBI:15378"/>
        <dbReference type="ChEBI" id="CHEBI:29991"/>
        <dbReference type="ChEBI" id="CHEBI:37565"/>
        <dbReference type="ChEBI" id="CHEBI:43474"/>
        <dbReference type="ChEBI" id="CHEBI:57567"/>
        <dbReference type="ChEBI" id="CHEBI:58053"/>
        <dbReference type="ChEBI" id="CHEBI:58189"/>
        <dbReference type="EC" id="6.3.4.4"/>
    </reaction>
</comment>
<keyword evidence="8" id="KW-0963">Cytoplasm</keyword>
<feature type="binding site" description="in other chain" evidence="8">
    <location>
        <position position="240"/>
    </location>
    <ligand>
        <name>IMP</name>
        <dbReference type="ChEBI" id="CHEBI:58053"/>
        <note>ligand shared between dimeric partners</note>
    </ligand>
</feature>
<dbReference type="EC" id="6.3.4.4" evidence="8 10"/>
<dbReference type="RefSeq" id="WP_100255191.1">
    <property type="nucleotide sequence ID" value="NZ_CP024870.1"/>
</dbReference>
<feature type="binding site" evidence="8">
    <location>
        <position position="306"/>
    </location>
    <ligand>
        <name>GTP</name>
        <dbReference type="ChEBI" id="CHEBI:37565"/>
    </ligand>
</feature>
<dbReference type="PROSITE" id="PS00513">
    <property type="entry name" value="ADENYLOSUCCIN_SYN_2"/>
    <property type="match status" value="1"/>
</dbReference>
<comment type="subcellular location">
    <subcellularLocation>
        <location evidence="8">Cytoplasm</location>
    </subcellularLocation>
</comment>
<evidence type="ECO:0000256" key="9">
    <source>
        <dbReference type="PROSITE-ProRule" id="PRU10134"/>
    </source>
</evidence>
<feature type="binding site" evidence="8">
    <location>
        <position position="43"/>
    </location>
    <ligand>
        <name>Mg(2+)</name>
        <dbReference type="ChEBI" id="CHEBI:18420"/>
    </ligand>
</feature>
<feature type="binding site" evidence="8">
    <location>
        <begin position="15"/>
        <end position="21"/>
    </location>
    <ligand>
        <name>GTP</name>
        <dbReference type="ChEBI" id="CHEBI:37565"/>
    </ligand>
</feature>
<keyword evidence="2 8" id="KW-0436">Ligase</keyword>
<keyword evidence="7 8" id="KW-0342">GTP-binding</keyword>
<organism evidence="11 12">
    <name type="scientific">Spiroplasma clarkii</name>
    <dbReference type="NCBI Taxonomy" id="2139"/>
    <lineage>
        <taxon>Bacteria</taxon>
        <taxon>Bacillati</taxon>
        <taxon>Mycoplasmatota</taxon>
        <taxon>Mollicutes</taxon>
        <taxon>Entomoplasmatales</taxon>
        <taxon>Spiroplasmataceae</taxon>
        <taxon>Spiroplasma</taxon>
    </lineage>
</organism>
<feature type="binding site" evidence="8">
    <location>
        <begin position="43"/>
        <end position="45"/>
    </location>
    <ligand>
        <name>GTP</name>
        <dbReference type="ChEBI" id="CHEBI:37565"/>
    </ligand>
</feature>
<name>A0A2K8KQK6_9MOLU</name>
<protein>
    <recommendedName>
        <fullName evidence="8 10">Adenylosuccinate synthetase</fullName>
        <shortName evidence="8">AMPSase</shortName>
        <shortName evidence="8">AdSS</shortName>
        <ecNumber evidence="8 10">6.3.4.4</ecNumber>
    </recommendedName>
    <alternativeName>
        <fullName evidence="8">IMP--aspartate ligase</fullName>
    </alternativeName>
</protein>
<feature type="binding site" description="in other chain" evidence="8">
    <location>
        <begin position="41"/>
        <end position="44"/>
    </location>
    <ligand>
        <name>IMP</name>
        <dbReference type="ChEBI" id="CHEBI:58053"/>
        <note>ligand shared between dimeric partners</note>
    </ligand>
</feature>